<dbReference type="Pfam" id="PF03474">
    <property type="entry name" value="DMA"/>
    <property type="match status" value="1"/>
</dbReference>
<dbReference type="SUPFAM" id="SSF46934">
    <property type="entry name" value="UBA-like"/>
    <property type="match status" value="1"/>
</dbReference>
<dbReference type="Proteomes" id="UP000887116">
    <property type="component" value="Unassembled WGS sequence"/>
</dbReference>
<feature type="domain" description="DMA" evidence="3">
    <location>
        <begin position="73"/>
        <end position="108"/>
    </location>
</feature>
<comment type="caution">
    <text evidence="4">The sequence shown here is derived from an EMBL/GenBank/DDBJ whole genome shotgun (WGS) entry which is preliminary data.</text>
</comment>
<feature type="compositionally biased region" description="Polar residues" evidence="2">
    <location>
        <begin position="220"/>
        <end position="241"/>
    </location>
</feature>
<dbReference type="InterPro" id="IPR009060">
    <property type="entry name" value="UBA-like_sf"/>
</dbReference>
<accession>A0A8X6KHB1</accession>
<gene>
    <name evidence="4" type="primary">Dmrt3</name>
    <name evidence="4" type="ORF">TNCT_419401</name>
</gene>
<dbReference type="InterPro" id="IPR005173">
    <property type="entry name" value="DMA"/>
</dbReference>
<evidence type="ECO:0000256" key="2">
    <source>
        <dbReference type="SAM" id="MobiDB-lite"/>
    </source>
</evidence>
<proteinExistence type="inferred from homology"/>
<feature type="compositionally biased region" description="Basic and acidic residues" evidence="2">
    <location>
        <begin position="24"/>
        <end position="38"/>
    </location>
</feature>
<name>A0A8X6KHB1_TRICU</name>
<feature type="region of interest" description="Disordered" evidence="2">
    <location>
        <begin position="220"/>
        <end position="258"/>
    </location>
</feature>
<reference evidence="4" key="1">
    <citation type="submission" date="2020-07" db="EMBL/GenBank/DDBJ databases">
        <title>Multicomponent nature underlies the extraordinary mechanical properties of spider dragline silk.</title>
        <authorList>
            <person name="Kono N."/>
            <person name="Nakamura H."/>
            <person name="Mori M."/>
            <person name="Yoshida Y."/>
            <person name="Ohtoshi R."/>
            <person name="Malay A.D."/>
            <person name="Moran D.A.P."/>
            <person name="Tomita M."/>
            <person name="Numata K."/>
            <person name="Arakawa K."/>
        </authorList>
    </citation>
    <scope>NUCLEOTIDE SEQUENCE</scope>
</reference>
<evidence type="ECO:0000313" key="4">
    <source>
        <dbReference type="EMBL" id="GFQ71913.1"/>
    </source>
</evidence>
<dbReference type="OrthoDB" id="6162476at2759"/>
<dbReference type="CDD" id="cd14370">
    <property type="entry name" value="CUE_DMA"/>
    <property type="match status" value="1"/>
</dbReference>
<feature type="compositionally biased region" description="Polar residues" evidence="2">
    <location>
        <begin position="249"/>
        <end position="258"/>
    </location>
</feature>
<evidence type="ECO:0000313" key="5">
    <source>
        <dbReference type="Proteomes" id="UP000887116"/>
    </source>
</evidence>
<feature type="compositionally biased region" description="Polar residues" evidence="2">
    <location>
        <begin position="1"/>
        <end position="11"/>
    </location>
</feature>
<feature type="region of interest" description="Disordered" evidence="2">
    <location>
        <begin position="1"/>
        <end position="67"/>
    </location>
</feature>
<organism evidence="4 5">
    <name type="scientific">Trichonephila clavata</name>
    <name type="common">Joro spider</name>
    <name type="synonym">Nephila clavata</name>
    <dbReference type="NCBI Taxonomy" id="2740835"/>
    <lineage>
        <taxon>Eukaryota</taxon>
        <taxon>Metazoa</taxon>
        <taxon>Ecdysozoa</taxon>
        <taxon>Arthropoda</taxon>
        <taxon>Chelicerata</taxon>
        <taxon>Arachnida</taxon>
        <taxon>Araneae</taxon>
        <taxon>Araneomorphae</taxon>
        <taxon>Entelegynae</taxon>
        <taxon>Araneoidea</taxon>
        <taxon>Nephilidae</taxon>
        <taxon>Trichonephila</taxon>
    </lineage>
</organism>
<evidence type="ECO:0000259" key="3">
    <source>
        <dbReference type="Pfam" id="PF03474"/>
    </source>
</evidence>
<keyword evidence="5" id="KW-1185">Reference proteome</keyword>
<protein>
    <submittedName>
        <fullName evidence="4">Doublesex-and mab-3-related transcription factor 3</fullName>
    </submittedName>
</protein>
<evidence type="ECO:0000256" key="1">
    <source>
        <dbReference type="ARBA" id="ARBA00006834"/>
    </source>
</evidence>
<dbReference type="AlphaFoldDB" id="A0A8X6KHB1"/>
<dbReference type="EMBL" id="BMAO01011200">
    <property type="protein sequence ID" value="GFQ71913.1"/>
    <property type="molecule type" value="Genomic_DNA"/>
</dbReference>
<sequence length="258" mass="28248">MQISGANSHSSHLFLEIDESTPFDEEKSNERDKTERDGMLSSDQGKNSKARSNGRPDNAGGALPADFRPGRLSPLEILHRIFPNQKKAVLELVLQGTNGNLITAIEHFLSANDAMFLSHPPINYVYPQDVPFAPRPMPRLTIGDRSLKSAFTPIVPPAAHTTTSSRPNEESTLFGSVPRLSESSLYVPYSLAQTSHLLLQPCPAGCPQCRRTFSLVSETETQLSVPSEDQPSMKETCSRTQEAVDLSDRSWQTGSPSG</sequence>
<feature type="compositionally biased region" description="Polar residues" evidence="2">
    <location>
        <begin position="41"/>
        <end position="51"/>
    </location>
</feature>
<comment type="similarity">
    <text evidence="1">Belongs to the DMRT family.</text>
</comment>